<evidence type="ECO:0000313" key="1">
    <source>
        <dbReference type="EMBL" id="BBO80177.1"/>
    </source>
</evidence>
<name>A0A5K7ZJM5_9BACT</name>
<dbReference type="KEGG" id="dov:DSCO28_07430"/>
<gene>
    <name evidence="1" type="ORF">DSCO28_07430</name>
</gene>
<protein>
    <recommendedName>
        <fullName evidence="3">Peptidase</fullName>
    </recommendedName>
</protein>
<dbReference type="Proteomes" id="UP000425960">
    <property type="component" value="Chromosome"/>
</dbReference>
<accession>A0A5K7ZJM5</accession>
<evidence type="ECO:0000313" key="2">
    <source>
        <dbReference type="Proteomes" id="UP000425960"/>
    </source>
</evidence>
<reference evidence="1 2" key="1">
    <citation type="submission" date="2019-11" db="EMBL/GenBank/DDBJ databases">
        <title>Comparative genomics of hydrocarbon-degrading Desulfosarcina strains.</title>
        <authorList>
            <person name="Watanabe M."/>
            <person name="Kojima H."/>
            <person name="Fukui M."/>
        </authorList>
    </citation>
    <scope>NUCLEOTIDE SEQUENCE [LARGE SCALE GENOMIC DNA]</scope>
    <source>
        <strain evidence="1 2">28bB2T</strain>
    </source>
</reference>
<organism evidence="1 2">
    <name type="scientific">Desulfosarcina ovata subsp. sediminis</name>
    <dbReference type="NCBI Taxonomy" id="885957"/>
    <lineage>
        <taxon>Bacteria</taxon>
        <taxon>Pseudomonadati</taxon>
        <taxon>Thermodesulfobacteriota</taxon>
        <taxon>Desulfobacteria</taxon>
        <taxon>Desulfobacterales</taxon>
        <taxon>Desulfosarcinaceae</taxon>
        <taxon>Desulfosarcina</taxon>
    </lineage>
</organism>
<dbReference type="RefSeq" id="WP_155321197.1">
    <property type="nucleotide sequence ID" value="NZ_AP021876.1"/>
</dbReference>
<proteinExistence type="predicted"/>
<dbReference type="AlphaFoldDB" id="A0A5K7ZJM5"/>
<dbReference type="EMBL" id="AP021876">
    <property type="protein sequence ID" value="BBO80177.1"/>
    <property type="molecule type" value="Genomic_DNA"/>
</dbReference>
<evidence type="ECO:0008006" key="3">
    <source>
        <dbReference type="Google" id="ProtNLM"/>
    </source>
</evidence>
<sequence length="328" mass="35862">MTITFNGFDGWVEIFAGGPQTDSKGDLHDGDRLIDNAVSTFDPGFHEPPAVVGHPQDDSPAYGMVSDVKSDTSNGRKVLLARFKDVYQPFAEMVQAGRFPKRSAAFYPDGRLRHVGFLGAMPPAVKGLKNIAFADGEAIAFEFEEIKPTKEDLPMKFSEFLSAINIFKKMGGKDEDIDLIAPPAPPSQPATVQFSEADVEAARKKVADETEARVRAEFAEAHKVESKKQRDDQVTAWVETQVAAGVIPPAIRDNGLVTFMQNLPDEAITFAEGQEKQSGLDWFKDFIATLGKSPLFSEIATKDAAGRKKTEAEAEIKLGKDIGERANR</sequence>